<sequence length="185" mass="19073">MRNKINSKKGFTLIELLIVIAILAILATAVITVLNPAQLLKQARDSTRISDLAALNSAISLYLADVSSPSLGTCAGGTARCTASSTSGLTTRTACSVSTSTSVASTGWVDVNFASISAGSPLPKEPMDPVNSTSYFYSYGCSSTTYEIDARMESTKYGSSGGSDVVSTDGGDNATVYEVGNSLVL</sequence>
<reference evidence="7 8" key="1">
    <citation type="submission" date="2017-09" db="EMBL/GenBank/DDBJ databases">
        <title>Depth-based differentiation of microbial function through sediment-hosted aquifers and enrichment of novel symbionts in the deep terrestrial subsurface.</title>
        <authorList>
            <person name="Probst A.J."/>
            <person name="Ladd B."/>
            <person name="Jarett J.K."/>
            <person name="Geller-Mcgrath D.E."/>
            <person name="Sieber C.M."/>
            <person name="Emerson J.B."/>
            <person name="Anantharaman K."/>
            <person name="Thomas B.C."/>
            <person name="Malmstrom R."/>
            <person name="Stieglmeier M."/>
            <person name="Klingl A."/>
            <person name="Woyke T."/>
            <person name="Ryan C.M."/>
            <person name="Banfield J.F."/>
        </authorList>
    </citation>
    <scope>NUCLEOTIDE SEQUENCE [LARGE SCALE GENOMIC DNA]</scope>
    <source>
        <strain evidence="7">CG11_big_fil_rev_8_21_14_0_20_38_23</strain>
    </source>
</reference>
<gene>
    <name evidence="7" type="ORF">COV54_02655</name>
</gene>
<organism evidence="7 8">
    <name type="scientific">Candidatus Jorgensenbacteria bacterium CG11_big_fil_rev_8_21_14_0_20_38_23</name>
    <dbReference type="NCBI Taxonomy" id="1974594"/>
    <lineage>
        <taxon>Bacteria</taxon>
        <taxon>Candidatus Joergenseniibacteriota</taxon>
    </lineage>
</organism>
<dbReference type="Proteomes" id="UP000228867">
    <property type="component" value="Unassembled WGS sequence"/>
</dbReference>
<dbReference type="InterPro" id="IPR045584">
    <property type="entry name" value="Pilin-like"/>
</dbReference>
<evidence type="ECO:0000313" key="7">
    <source>
        <dbReference type="EMBL" id="PIR06359.1"/>
    </source>
</evidence>
<keyword evidence="3 6" id="KW-0812">Transmembrane</keyword>
<protein>
    <recommendedName>
        <fullName evidence="9">Type II secretion system protein GspG C-terminal domain-containing protein</fullName>
    </recommendedName>
</protein>
<evidence type="ECO:0000256" key="5">
    <source>
        <dbReference type="ARBA" id="ARBA00023136"/>
    </source>
</evidence>
<dbReference type="NCBIfam" id="TIGR02532">
    <property type="entry name" value="IV_pilin_GFxxxE"/>
    <property type="match status" value="1"/>
</dbReference>
<evidence type="ECO:0000256" key="4">
    <source>
        <dbReference type="ARBA" id="ARBA00022989"/>
    </source>
</evidence>
<dbReference type="GO" id="GO:0016020">
    <property type="term" value="C:membrane"/>
    <property type="evidence" value="ECO:0007669"/>
    <property type="project" value="UniProtKB-SubCell"/>
</dbReference>
<evidence type="ECO:0000313" key="8">
    <source>
        <dbReference type="Proteomes" id="UP000228867"/>
    </source>
</evidence>
<accession>A0A2H0NBT3</accession>
<dbReference type="PROSITE" id="PS00409">
    <property type="entry name" value="PROKAR_NTER_METHYL"/>
    <property type="match status" value="1"/>
</dbReference>
<evidence type="ECO:0000256" key="1">
    <source>
        <dbReference type="ARBA" id="ARBA00004167"/>
    </source>
</evidence>
<dbReference type="GO" id="GO:0015627">
    <property type="term" value="C:type II protein secretion system complex"/>
    <property type="evidence" value="ECO:0007669"/>
    <property type="project" value="InterPro"/>
</dbReference>
<dbReference type="Pfam" id="PF07963">
    <property type="entry name" value="N_methyl"/>
    <property type="match status" value="1"/>
</dbReference>
<proteinExistence type="predicted"/>
<evidence type="ECO:0000256" key="6">
    <source>
        <dbReference type="SAM" id="Phobius"/>
    </source>
</evidence>
<dbReference type="InterPro" id="IPR012902">
    <property type="entry name" value="N_methyl_site"/>
</dbReference>
<comment type="caution">
    <text evidence="7">The sequence shown here is derived from an EMBL/GenBank/DDBJ whole genome shotgun (WGS) entry which is preliminary data.</text>
</comment>
<evidence type="ECO:0000256" key="2">
    <source>
        <dbReference type="ARBA" id="ARBA00022481"/>
    </source>
</evidence>
<dbReference type="Gene3D" id="3.30.700.10">
    <property type="entry name" value="Glycoprotein, Type 4 Pilin"/>
    <property type="match status" value="1"/>
</dbReference>
<keyword evidence="5 6" id="KW-0472">Membrane</keyword>
<dbReference type="EMBL" id="PCWR01000057">
    <property type="protein sequence ID" value="PIR06359.1"/>
    <property type="molecule type" value="Genomic_DNA"/>
</dbReference>
<keyword evidence="4 6" id="KW-1133">Transmembrane helix</keyword>
<evidence type="ECO:0000256" key="3">
    <source>
        <dbReference type="ARBA" id="ARBA00022692"/>
    </source>
</evidence>
<dbReference type="PRINTS" id="PR00885">
    <property type="entry name" value="BCTERIALGSPH"/>
</dbReference>
<name>A0A2H0NBT3_9BACT</name>
<evidence type="ECO:0008006" key="9">
    <source>
        <dbReference type="Google" id="ProtNLM"/>
    </source>
</evidence>
<keyword evidence="2" id="KW-0488">Methylation</keyword>
<dbReference type="AlphaFoldDB" id="A0A2H0NBT3"/>
<dbReference type="SUPFAM" id="SSF54523">
    <property type="entry name" value="Pili subunits"/>
    <property type="match status" value="1"/>
</dbReference>
<feature type="transmembrane region" description="Helical" evidence="6">
    <location>
        <begin position="12"/>
        <end position="34"/>
    </location>
</feature>
<dbReference type="GO" id="GO:0015628">
    <property type="term" value="P:protein secretion by the type II secretion system"/>
    <property type="evidence" value="ECO:0007669"/>
    <property type="project" value="InterPro"/>
</dbReference>
<dbReference type="InterPro" id="IPR002416">
    <property type="entry name" value="T2SS_protein-GspH"/>
</dbReference>
<comment type="subcellular location">
    <subcellularLocation>
        <location evidence="1">Membrane</location>
        <topology evidence="1">Single-pass membrane protein</topology>
    </subcellularLocation>
</comment>